<dbReference type="InterPro" id="IPR001466">
    <property type="entry name" value="Beta-lactam-related"/>
</dbReference>
<dbReference type="Pfam" id="PF00144">
    <property type="entry name" value="Beta-lactamase"/>
    <property type="match status" value="1"/>
</dbReference>
<feature type="signal peptide" evidence="2">
    <location>
        <begin position="1"/>
        <end position="19"/>
    </location>
</feature>
<keyword evidence="5" id="KW-1185">Reference proteome</keyword>
<dbReference type="Gene3D" id="3.40.710.10">
    <property type="entry name" value="DD-peptidase/beta-lactamase superfamily"/>
    <property type="match status" value="1"/>
</dbReference>
<comment type="similarity">
    <text evidence="1">Belongs to the peptidase S12 family.</text>
</comment>
<accession>M2R1N9</accession>
<proteinExistence type="inferred from homology"/>
<dbReference type="HOGENOM" id="CLU_020027_14_0_1"/>
<dbReference type="OrthoDB" id="5946976at2759"/>
<protein>
    <recommendedName>
        <fullName evidence="3">Beta-lactamase-related domain-containing protein</fullName>
    </recommendedName>
</protein>
<dbReference type="AlphaFoldDB" id="M2R1N9"/>
<keyword evidence="2" id="KW-0732">Signal</keyword>
<dbReference type="Proteomes" id="UP000016930">
    <property type="component" value="Unassembled WGS sequence"/>
</dbReference>
<evidence type="ECO:0000313" key="5">
    <source>
        <dbReference type="Proteomes" id="UP000016930"/>
    </source>
</evidence>
<evidence type="ECO:0000256" key="2">
    <source>
        <dbReference type="SAM" id="SignalP"/>
    </source>
</evidence>
<dbReference type="EMBL" id="KB445809">
    <property type="protein sequence ID" value="EMD32801.1"/>
    <property type="molecule type" value="Genomic_DNA"/>
</dbReference>
<dbReference type="PANTHER" id="PTHR46825:SF15">
    <property type="entry name" value="BETA-LACTAMASE-RELATED DOMAIN-CONTAINING PROTEIN"/>
    <property type="match status" value="1"/>
</dbReference>
<evidence type="ECO:0000256" key="1">
    <source>
        <dbReference type="ARBA" id="ARBA00038215"/>
    </source>
</evidence>
<reference evidence="4 5" key="1">
    <citation type="journal article" date="2012" name="Proc. Natl. Acad. Sci. U.S.A.">
        <title>Comparative genomics of Ceriporiopsis subvermispora and Phanerochaete chrysosporium provide insight into selective ligninolysis.</title>
        <authorList>
            <person name="Fernandez-Fueyo E."/>
            <person name="Ruiz-Duenas F.J."/>
            <person name="Ferreira P."/>
            <person name="Floudas D."/>
            <person name="Hibbett D.S."/>
            <person name="Canessa P."/>
            <person name="Larrondo L.F."/>
            <person name="James T.Y."/>
            <person name="Seelenfreund D."/>
            <person name="Lobos S."/>
            <person name="Polanco R."/>
            <person name="Tello M."/>
            <person name="Honda Y."/>
            <person name="Watanabe T."/>
            <person name="Watanabe T."/>
            <person name="Ryu J.S."/>
            <person name="Kubicek C.P."/>
            <person name="Schmoll M."/>
            <person name="Gaskell J."/>
            <person name="Hammel K.E."/>
            <person name="St John F.J."/>
            <person name="Vanden Wymelenberg A."/>
            <person name="Sabat G."/>
            <person name="Splinter BonDurant S."/>
            <person name="Syed K."/>
            <person name="Yadav J.S."/>
            <person name="Doddapaneni H."/>
            <person name="Subramanian V."/>
            <person name="Lavin J.L."/>
            <person name="Oguiza J.A."/>
            <person name="Perez G."/>
            <person name="Pisabarro A.G."/>
            <person name="Ramirez L."/>
            <person name="Santoyo F."/>
            <person name="Master E."/>
            <person name="Coutinho P.M."/>
            <person name="Henrissat B."/>
            <person name="Lombard V."/>
            <person name="Magnuson J.K."/>
            <person name="Kuees U."/>
            <person name="Hori C."/>
            <person name="Igarashi K."/>
            <person name="Samejima M."/>
            <person name="Held B.W."/>
            <person name="Barry K.W."/>
            <person name="LaButti K.M."/>
            <person name="Lapidus A."/>
            <person name="Lindquist E.A."/>
            <person name="Lucas S.M."/>
            <person name="Riley R."/>
            <person name="Salamov A.A."/>
            <person name="Hoffmeister D."/>
            <person name="Schwenk D."/>
            <person name="Hadar Y."/>
            <person name="Yarden O."/>
            <person name="de Vries R.P."/>
            <person name="Wiebenga A."/>
            <person name="Stenlid J."/>
            <person name="Eastwood D."/>
            <person name="Grigoriev I.V."/>
            <person name="Berka R.M."/>
            <person name="Blanchette R.A."/>
            <person name="Kersten P."/>
            <person name="Martinez A.T."/>
            <person name="Vicuna R."/>
            <person name="Cullen D."/>
        </authorList>
    </citation>
    <scope>NUCLEOTIDE SEQUENCE [LARGE SCALE GENOMIC DNA]</scope>
    <source>
        <strain evidence="4 5">B</strain>
    </source>
</reference>
<gene>
    <name evidence="4" type="ORF">CERSUDRAFT_118507</name>
</gene>
<dbReference type="STRING" id="914234.M2R1N9"/>
<organism evidence="4 5">
    <name type="scientific">Ceriporiopsis subvermispora (strain B)</name>
    <name type="common">White-rot fungus</name>
    <name type="synonym">Gelatoporia subvermispora</name>
    <dbReference type="NCBI Taxonomy" id="914234"/>
    <lineage>
        <taxon>Eukaryota</taxon>
        <taxon>Fungi</taxon>
        <taxon>Dikarya</taxon>
        <taxon>Basidiomycota</taxon>
        <taxon>Agaricomycotina</taxon>
        <taxon>Agaricomycetes</taxon>
        <taxon>Polyporales</taxon>
        <taxon>Gelatoporiaceae</taxon>
        <taxon>Gelatoporia</taxon>
    </lineage>
</organism>
<feature type="domain" description="Beta-lactamase-related" evidence="3">
    <location>
        <begin position="70"/>
        <end position="416"/>
    </location>
</feature>
<feature type="chain" id="PRO_5004024438" description="Beta-lactamase-related domain-containing protein" evidence="2">
    <location>
        <begin position="20"/>
        <end position="674"/>
    </location>
</feature>
<dbReference type="PANTHER" id="PTHR46825">
    <property type="entry name" value="D-ALANYL-D-ALANINE-CARBOXYPEPTIDASE/ENDOPEPTIDASE AMPH"/>
    <property type="match status" value="1"/>
</dbReference>
<dbReference type="InterPro" id="IPR012338">
    <property type="entry name" value="Beta-lactam/transpept-like"/>
</dbReference>
<evidence type="ECO:0000259" key="3">
    <source>
        <dbReference type="Pfam" id="PF00144"/>
    </source>
</evidence>
<name>M2R1N9_CERS8</name>
<dbReference type="InterPro" id="IPR050491">
    <property type="entry name" value="AmpC-like"/>
</dbReference>
<dbReference type="SUPFAM" id="SSF56601">
    <property type="entry name" value="beta-lactamase/transpeptidase-like"/>
    <property type="match status" value="1"/>
</dbReference>
<sequence>MELWRIALLSVSLVWGTVALYSLAQHFPISGAIPCLALVLTGISRPGGSPKHNAHWAVPPKIWHYIESLRIQAKIPGVSFGVVRFSGSELPELDFSTWGLKTEDGDPVSPDTLYSIGSCSKAFVATSVGLLIDDFASGCNRTALPPSVDNLTWDTKIASLLPTTEWRLQDAYATEKASLRDLLSHLSGVPRHDLAVYPDEDTIDVLKRMRFLKSTEIREKMQYSNQMYSVVAYIITKYSGQPFTEFVHERIFYPLNMTDSTYDPVRAEQSGKLSHAWAPNGRRVPFWRSEVTGDTADGPGGINSNTIDMTKWVATMINGGVDPWANTSVIPKSVVDEITTSRTIMDGRGSPDVSIQGYGLGWGRLSYRGHEIVGHNGGITGFNTVLLYLPWDKIGIIGFGSVDGSALALGIAAYNILDHLLGLPPSIHAESTMGSTTGDTSAHTAAYLAEHARGAPVLQRDTVRADLDSPVSCNRNSAAELPVPLEGFAGTYQNFGYGGLKLCAPTSTSAYCTDVLSAFASIPSYLSVQHSTTMEDGESNQAHLSFENSTKPFATLLRPGLYGRWPRWISSHIALFALADPTDASQNGTDGAASSSHFVITLPSLYPHGYGLNTTPFASYLAGLDGSLGWLGPRAECKLVNGIVTGCGFLEGFLSDEDQDQSIEERAVAWFAKL</sequence>
<evidence type="ECO:0000313" key="4">
    <source>
        <dbReference type="EMBL" id="EMD32801.1"/>
    </source>
</evidence>